<dbReference type="Proteomes" id="UP001152302">
    <property type="component" value="Unassembled WGS sequence"/>
</dbReference>
<dbReference type="AlphaFoldDB" id="A0A9X4L736"/>
<dbReference type="GO" id="GO:0006417">
    <property type="term" value="P:regulation of translation"/>
    <property type="evidence" value="ECO:0007669"/>
    <property type="project" value="TreeGrafter"/>
</dbReference>
<sequence length="267" mass="29838">MKDNKVDKLYDYFNDNLSESEKEQVEKELDLSPESHETLDDLNVLHDSLPYSNKEIEPPTGMKKRILTSVLDEENNLNEEVEKEQQADEVDTKSENQQTAHISKYKKKKSKSVIAKRVSIGVIVALLFLSIIGNGVQYFGYKESQNQSSSMINTNDAQAINLNSMTGDEVQGQAYLSDPNSTKDRKLMVEANDITATKGNEVYQVWILKGEQAHPAGTFASANDKGMVVFDLSNVDVDKEDKIAITLEPSPNNTQPKGQMIMSSNEI</sequence>
<organism evidence="4 5">
    <name type="scientific">Staphylococcus equorum</name>
    <dbReference type="NCBI Taxonomy" id="246432"/>
    <lineage>
        <taxon>Bacteria</taxon>
        <taxon>Bacillati</taxon>
        <taxon>Bacillota</taxon>
        <taxon>Bacilli</taxon>
        <taxon>Bacillales</taxon>
        <taxon>Staphylococcaceae</taxon>
        <taxon>Staphylococcus</taxon>
    </lineage>
</organism>
<dbReference type="PANTHER" id="PTHR37461">
    <property type="entry name" value="ANTI-SIGMA-K FACTOR RSKA"/>
    <property type="match status" value="1"/>
</dbReference>
<feature type="domain" description="Anti-sigma K factor RskA C-terminal" evidence="3">
    <location>
        <begin position="123"/>
        <end position="259"/>
    </location>
</feature>
<keyword evidence="2" id="KW-1133">Transmembrane helix</keyword>
<feature type="region of interest" description="Disordered" evidence="1">
    <location>
        <begin position="80"/>
        <end position="103"/>
    </location>
</feature>
<dbReference type="GO" id="GO:0016989">
    <property type="term" value="F:sigma factor antagonist activity"/>
    <property type="evidence" value="ECO:0007669"/>
    <property type="project" value="TreeGrafter"/>
</dbReference>
<evidence type="ECO:0000256" key="2">
    <source>
        <dbReference type="SAM" id="Phobius"/>
    </source>
</evidence>
<comment type="caution">
    <text evidence="4">The sequence shown here is derived from an EMBL/GenBank/DDBJ whole genome shotgun (WGS) entry which is preliminary data.</text>
</comment>
<evidence type="ECO:0000259" key="3">
    <source>
        <dbReference type="Pfam" id="PF10099"/>
    </source>
</evidence>
<protein>
    <submittedName>
        <fullName evidence="4">Anti-sigma factor</fullName>
    </submittedName>
</protein>
<dbReference type="PANTHER" id="PTHR37461:SF1">
    <property type="entry name" value="ANTI-SIGMA-K FACTOR RSKA"/>
    <property type="match status" value="1"/>
</dbReference>
<keyword evidence="2" id="KW-0472">Membrane</keyword>
<dbReference type="InterPro" id="IPR051474">
    <property type="entry name" value="Anti-sigma-K/W_factor"/>
</dbReference>
<evidence type="ECO:0000256" key="1">
    <source>
        <dbReference type="SAM" id="MobiDB-lite"/>
    </source>
</evidence>
<accession>A0A9X4L736</accession>
<proteinExistence type="predicted"/>
<keyword evidence="2" id="KW-0812">Transmembrane</keyword>
<evidence type="ECO:0000313" key="5">
    <source>
        <dbReference type="Proteomes" id="UP001152302"/>
    </source>
</evidence>
<evidence type="ECO:0000313" key="4">
    <source>
        <dbReference type="EMBL" id="MDG0857733.1"/>
    </source>
</evidence>
<feature type="transmembrane region" description="Helical" evidence="2">
    <location>
        <begin position="118"/>
        <end position="141"/>
    </location>
</feature>
<name>A0A9X4L736_9STAP</name>
<dbReference type="EMBL" id="JAMBPX010000001">
    <property type="protein sequence ID" value="MDG0857733.1"/>
    <property type="molecule type" value="Genomic_DNA"/>
</dbReference>
<dbReference type="GO" id="GO:0005886">
    <property type="term" value="C:plasma membrane"/>
    <property type="evidence" value="ECO:0007669"/>
    <property type="project" value="InterPro"/>
</dbReference>
<feature type="compositionally biased region" description="Basic and acidic residues" evidence="1">
    <location>
        <begin position="83"/>
        <end position="94"/>
    </location>
</feature>
<dbReference type="Pfam" id="PF10099">
    <property type="entry name" value="RskA_C"/>
    <property type="match status" value="1"/>
</dbReference>
<feature type="region of interest" description="Disordered" evidence="1">
    <location>
        <begin position="17"/>
        <end position="36"/>
    </location>
</feature>
<feature type="compositionally biased region" description="Basic and acidic residues" evidence="1">
    <location>
        <begin position="19"/>
        <end position="36"/>
    </location>
</feature>
<dbReference type="InterPro" id="IPR018764">
    <property type="entry name" value="RskA_C"/>
</dbReference>
<reference evidence="4" key="1">
    <citation type="submission" date="2022-05" db="EMBL/GenBank/DDBJ databases">
        <title>Comparative genomics of Staphylococcus equorum isolates.</title>
        <authorList>
            <person name="Luelf R.H."/>
        </authorList>
    </citation>
    <scope>NUCLEOTIDE SEQUENCE</scope>
    <source>
        <strain evidence="4">TMW 2.2343</strain>
    </source>
</reference>
<gene>
    <name evidence="4" type="ORF">M4L21_00210</name>
</gene>
<dbReference type="RefSeq" id="WP_277580511.1">
    <property type="nucleotide sequence ID" value="NZ_JAMBPV010000001.1"/>
</dbReference>